<dbReference type="Proteomes" id="UP001501444">
    <property type="component" value="Unassembled WGS sequence"/>
</dbReference>
<feature type="transmembrane region" description="Helical" evidence="1">
    <location>
        <begin position="216"/>
        <end position="237"/>
    </location>
</feature>
<feature type="transmembrane region" description="Helical" evidence="1">
    <location>
        <begin position="94"/>
        <end position="116"/>
    </location>
</feature>
<evidence type="ECO:0008006" key="4">
    <source>
        <dbReference type="Google" id="ProtNLM"/>
    </source>
</evidence>
<protein>
    <recommendedName>
        <fullName evidence="4">Integral membrane protein</fullName>
    </recommendedName>
</protein>
<evidence type="ECO:0000313" key="2">
    <source>
        <dbReference type="EMBL" id="GAA2372793.1"/>
    </source>
</evidence>
<feature type="transmembrane region" description="Helical" evidence="1">
    <location>
        <begin position="191"/>
        <end position="210"/>
    </location>
</feature>
<reference evidence="2 3" key="1">
    <citation type="journal article" date="2019" name="Int. J. Syst. Evol. Microbiol.">
        <title>The Global Catalogue of Microorganisms (GCM) 10K type strain sequencing project: providing services to taxonomists for standard genome sequencing and annotation.</title>
        <authorList>
            <consortium name="The Broad Institute Genomics Platform"/>
            <consortium name="The Broad Institute Genome Sequencing Center for Infectious Disease"/>
            <person name="Wu L."/>
            <person name="Ma J."/>
        </authorList>
    </citation>
    <scope>NUCLEOTIDE SEQUENCE [LARGE SCALE GENOMIC DNA]</scope>
    <source>
        <strain evidence="2 3">JCM 3272</strain>
    </source>
</reference>
<keyword evidence="1" id="KW-0472">Membrane</keyword>
<name>A0ABN3H903_9ACTN</name>
<feature type="transmembrane region" description="Helical" evidence="1">
    <location>
        <begin position="152"/>
        <end position="170"/>
    </location>
</feature>
<accession>A0ABN3H903</accession>
<dbReference type="RefSeq" id="WP_344617383.1">
    <property type="nucleotide sequence ID" value="NZ_BAAARV010000074.1"/>
</dbReference>
<gene>
    <name evidence="2" type="ORF">GCM10010170_075180</name>
</gene>
<keyword evidence="1" id="KW-1133">Transmembrane helix</keyword>
<comment type="caution">
    <text evidence="2">The sequence shown here is derived from an EMBL/GenBank/DDBJ whole genome shotgun (WGS) entry which is preliminary data.</text>
</comment>
<dbReference type="EMBL" id="BAAARV010000074">
    <property type="protein sequence ID" value="GAA2372793.1"/>
    <property type="molecule type" value="Genomic_DNA"/>
</dbReference>
<evidence type="ECO:0000256" key="1">
    <source>
        <dbReference type="SAM" id="Phobius"/>
    </source>
</evidence>
<keyword evidence="1" id="KW-0812">Transmembrane</keyword>
<feature type="transmembrane region" description="Helical" evidence="1">
    <location>
        <begin position="63"/>
        <end position="82"/>
    </location>
</feature>
<proteinExistence type="predicted"/>
<sequence>MSAPEIIVALYPPAVRERWGAEIGREVAERGARTWADAVAGAVRLWLHPRDWPETAAGQTRRVVAVAVFAVTAAAMLLLRAAEPVPYPHVSVLWLAPLAAGALVAAPLPPLTWHTVRMLGAVTARTMTLPAVLVVAMVVLANSGVVDHPSGVLDVALVAFYWSTLAYVALRTCTLIARVLPGCVVPTTRRLRGALLLAGAGMAVAAGEGAMAAVHAAVNVGGVCVTAALALLAAVTLQTGRNLDRPAT</sequence>
<feature type="transmembrane region" description="Helical" evidence="1">
    <location>
        <begin position="128"/>
        <end position="146"/>
    </location>
</feature>
<evidence type="ECO:0000313" key="3">
    <source>
        <dbReference type="Proteomes" id="UP001501444"/>
    </source>
</evidence>
<keyword evidence="3" id="KW-1185">Reference proteome</keyword>
<organism evidence="2 3">
    <name type="scientific">Dactylosporangium salmoneum</name>
    <dbReference type="NCBI Taxonomy" id="53361"/>
    <lineage>
        <taxon>Bacteria</taxon>
        <taxon>Bacillati</taxon>
        <taxon>Actinomycetota</taxon>
        <taxon>Actinomycetes</taxon>
        <taxon>Micromonosporales</taxon>
        <taxon>Micromonosporaceae</taxon>
        <taxon>Dactylosporangium</taxon>
    </lineage>
</organism>